<dbReference type="EMBL" id="CBYB010000006">
    <property type="protein sequence ID" value="CDM60081.1"/>
    <property type="molecule type" value="Genomic_DNA"/>
</dbReference>
<keyword evidence="2" id="KW-1185">Reference proteome</keyword>
<dbReference type="Proteomes" id="UP000019443">
    <property type="component" value="Unassembled WGS sequence"/>
</dbReference>
<sequence length="72" mass="7895">MIKECKRHIVGDTLGLAVGLMVHSADIQDRDGVIRNATPIDRRCAGPLEIYPRQKALVAAGLCRWLLTLDVA</sequence>
<name>W6S0S7_9HYPH</name>
<keyword evidence="1" id="KW-0614">Plasmid</keyword>
<proteinExistence type="predicted"/>
<organism evidence="1 2">
    <name type="scientific">Rhizobium favelukesii</name>
    <dbReference type="NCBI Taxonomy" id="348824"/>
    <lineage>
        <taxon>Bacteria</taxon>
        <taxon>Pseudomonadati</taxon>
        <taxon>Pseudomonadota</taxon>
        <taxon>Alphaproteobacteria</taxon>
        <taxon>Hyphomicrobiales</taxon>
        <taxon>Rhizobiaceae</taxon>
        <taxon>Rhizobium/Agrobacterium group</taxon>
        <taxon>Rhizobium</taxon>
    </lineage>
</organism>
<evidence type="ECO:0000313" key="2">
    <source>
        <dbReference type="Proteomes" id="UP000019443"/>
    </source>
</evidence>
<reference evidence="1" key="1">
    <citation type="submission" date="2013-11" db="EMBL/GenBank/DDBJ databases">
        <title>Draft genome sequence of the broad-host-range Rhizobium sp. LPU83 strain, a member of the low-genetic diversity Oregon-like Rhizobium sp. group.</title>
        <authorList>
            <person name="Wibberg D."/>
            <person name="Puehler A."/>
            <person name="Schlueter A."/>
        </authorList>
    </citation>
    <scope>NUCLEOTIDE SEQUENCE [LARGE SCALE GENOMIC DNA]</scope>
    <source>
        <strain evidence="1">LPU83</strain>
        <plasmid evidence="1">pLPU83b</plasmid>
    </source>
</reference>
<evidence type="ECO:0000313" key="1">
    <source>
        <dbReference type="EMBL" id="CDM60081.1"/>
    </source>
</evidence>
<protein>
    <submittedName>
        <fullName evidence="1">Uncharacterized protein</fullName>
    </submittedName>
</protein>
<accession>W6S0S7</accession>
<dbReference type="AlphaFoldDB" id="W6S0S7"/>
<gene>
    <name evidence="1" type="ORF">LPU83_pLPU83b_0082</name>
</gene>
<comment type="caution">
    <text evidence="1">The sequence shown here is derived from an EMBL/GenBank/DDBJ whole genome shotgun (WGS) entry which is preliminary data.</text>
</comment>
<geneLocation type="plasmid" evidence="1">
    <name>pLPU83b</name>
</geneLocation>